<dbReference type="GO" id="GO:0000976">
    <property type="term" value="F:transcription cis-regulatory region binding"/>
    <property type="evidence" value="ECO:0007669"/>
    <property type="project" value="TreeGrafter"/>
</dbReference>
<protein>
    <submittedName>
        <fullName evidence="6">LysR family transcriptional regulator</fullName>
    </submittedName>
</protein>
<dbReference type="Pfam" id="PF00126">
    <property type="entry name" value="HTH_1"/>
    <property type="match status" value="1"/>
</dbReference>
<name>A0A3G4VHL7_9VIBR</name>
<evidence type="ECO:0000256" key="4">
    <source>
        <dbReference type="ARBA" id="ARBA00023163"/>
    </source>
</evidence>
<dbReference type="Pfam" id="PF03466">
    <property type="entry name" value="LysR_substrate"/>
    <property type="match status" value="1"/>
</dbReference>
<dbReference type="PRINTS" id="PR00039">
    <property type="entry name" value="HTHLYSR"/>
</dbReference>
<dbReference type="InterPro" id="IPR036388">
    <property type="entry name" value="WH-like_DNA-bd_sf"/>
</dbReference>
<dbReference type="RefSeq" id="WP_124941899.1">
    <property type="nucleotide sequence ID" value="NZ_CP033578.1"/>
</dbReference>
<dbReference type="Proteomes" id="UP000279760">
    <property type="component" value="Chromosome 2"/>
</dbReference>
<dbReference type="PANTHER" id="PTHR30126">
    <property type="entry name" value="HTH-TYPE TRANSCRIPTIONAL REGULATOR"/>
    <property type="match status" value="1"/>
</dbReference>
<keyword evidence="3" id="KW-0238">DNA-binding</keyword>
<evidence type="ECO:0000256" key="2">
    <source>
        <dbReference type="ARBA" id="ARBA00023015"/>
    </source>
</evidence>
<sequence>MINTTWLNTFKTLVEIGHFTQTAEKLFMTQPGVSQHIKKLEASLNVELLTREGKSFELTEQGRLVYEYALELASRENMLLERLRYDDPESGSLSFSASGAIITALYPSLLDLQQRYPGLKVNVEAAPNRRIIESISNGIIDSGMVTASIQNPELSAEYIGQLELCLIGSRDAVAKFSASEAINQLGVVDHPDAQYYLQKYIEDSRLKELTQAEWQDFNKVTYINQHSQILQPVSMGIGVTVLPKVAIEYSGYKDKVNVWPTEHLVSEPLYFVKKKRKQLAARYLFLLELIKATEFA</sequence>
<dbReference type="Gene3D" id="3.40.190.290">
    <property type="match status" value="1"/>
</dbReference>
<dbReference type="SUPFAM" id="SSF53850">
    <property type="entry name" value="Periplasmic binding protein-like II"/>
    <property type="match status" value="1"/>
</dbReference>
<dbReference type="InterPro" id="IPR000847">
    <property type="entry name" value="LysR_HTH_N"/>
</dbReference>
<feature type="domain" description="HTH lysR-type" evidence="5">
    <location>
        <begin position="2"/>
        <end position="59"/>
    </location>
</feature>
<dbReference type="AlphaFoldDB" id="A0A3G4VHL7"/>
<dbReference type="FunFam" id="1.10.10.10:FF:000001">
    <property type="entry name" value="LysR family transcriptional regulator"/>
    <property type="match status" value="1"/>
</dbReference>
<evidence type="ECO:0000256" key="1">
    <source>
        <dbReference type="ARBA" id="ARBA00009437"/>
    </source>
</evidence>
<dbReference type="PANTHER" id="PTHR30126:SF99">
    <property type="entry name" value="TRANSCRIPTIONAL REGULATOR LYSR FAMILY"/>
    <property type="match status" value="1"/>
</dbReference>
<keyword evidence="4" id="KW-0804">Transcription</keyword>
<evidence type="ECO:0000313" key="7">
    <source>
        <dbReference type="Proteomes" id="UP000279760"/>
    </source>
</evidence>
<keyword evidence="2" id="KW-0805">Transcription regulation</keyword>
<dbReference type="InterPro" id="IPR005119">
    <property type="entry name" value="LysR_subst-bd"/>
</dbReference>
<dbReference type="CDD" id="cd05466">
    <property type="entry name" value="PBP2_LTTR_substrate"/>
    <property type="match status" value="1"/>
</dbReference>
<reference evidence="6 7" key="1">
    <citation type="submission" date="2018-11" db="EMBL/GenBank/DDBJ databases">
        <title>Complete Genome Sequence of Vbrio mediterranei 117-T6: a Potential Pathogen Bacteria Isolated from the Conchocelis of Pyropia.</title>
        <authorList>
            <person name="Liu Q."/>
        </authorList>
    </citation>
    <scope>NUCLEOTIDE SEQUENCE [LARGE SCALE GENOMIC DNA]</scope>
    <source>
        <strain evidence="6 7">117-T6</strain>
    </source>
</reference>
<dbReference type="GO" id="GO:0003700">
    <property type="term" value="F:DNA-binding transcription factor activity"/>
    <property type="evidence" value="ECO:0007669"/>
    <property type="project" value="InterPro"/>
</dbReference>
<dbReference type="Gene3D" id="1.10.10.10">
    <property type="entry name" value="Winged helix-like DNA-binding domain superfamily/Winged helix DNA-binding domain"/>
    <property type="match status" value="1"/>
</dbReference>
<organism evidence="6 7">
    <name type="scientific">Vibrio mediterranei</name>
    <dbReference type="NCBI Taxonomy" id="689"/>
    <lineage>
        <taxon>Bacteria</taxon>
        <taxon>Pseudomonadati</taxon>
        <taxon>Pseudomonadota</taxon>
        <taxon>Gammaproteobacteria</taxon>
        <taxon>Vibrionales</taxon>
        <taxon>Vibrionaceae</taxon>
        <taxon>Vibrio</taxon>
    </lineage>
</organism>
<evidence type="ECO:0000256" key="3">
    <source>
        <dbReference type="ARBA" id="ARBA00023125"/>
    </source>
</evidence>
<dbReference type="SUPFAM" id="SSF46785">
    <property type="entry name" value="Winged helix' DNA-binding domain"/>
    <property type="match status" value="1"/>
</dbReference>
<accession>A0A3G4VHL7</accession>
<gene>
    <name evidence="6" type="ORF">ECB94_24020</name>
</gene>
<evidence type="ECO:0000313" key="6">
    <source>
        <dbReference type="EMBL" id="AYV24327.1"/>
    </source>
</evidence>
<dbReference type="EMBL" id="CP033578">
    <property type="protein sequence ID" value="AYV24327.1"/>
    <property type="molecule type" value="Genomic_DNA"/>
</dbReference>
<dbReference type="InterPro" id="IPR036390">
    <property type="entry name" value="WH_DNA-bd_sf"/>
</dbReference>
<comment type="similarity">
    <text evidence="1">Belongs to the LysR transcriptional regulatory family.</text>
</comment>
<dbReference type="PROSITE" id="PS50931">
    <property type="entry name" value="HTH_LYSR"/>
    <property type="match status" value="1"/>
</dbReference>
<evidence type="ECO:0000259" key="5">
    <source>
        <dbReference type="PROSITE" id="PS50931"/>
    </source>
</evidence>
<proteinExistence type="inferred from homology"/>